<feature type="domain" description="VHS" evidence="7">
    <location>
        <begin position="22"/>
        <end position="158"/>
    </location>
</feature>
<keyword evidence="3" id="KW-0653">Protein transport</keyword>
<dbReference type="PROSITE" id="PS50179">
    <property type="entry name" value="VHS"/>
    <property type="match status" value="1"/>
</dbReference>
<dbReference type="AlphaFoldDB" id="A0A0C3D2C7"/>
<dbReference type="Pfam" id="PF03127">
    <property type="entry name" value="GAT"/>
    <property type="match status" value="1"/>
</dbReference>
<dbReference type="GO" id="GO:0005829">
    <property type="term" value="C:cytosol"/>
    <property type="evidence" value="ECO:0007669"/>
    <property type="project" value="GOC"/>
</dbReference>
<dbReference type="InParanoid" id="A0A0C3D2C7"/>
<protein>
    <recommendedName>
        <fullName evidence="11">VHS domain-containing protein</fullName>
    </recommendedName>
</protein>
<organism evidence="9 10">
    <name type="scientific">Scleroderma citrinum Foug A</name>
    <dbReference type="NCBI Taxonomy" id="1036808"/>
    <lineage>
        <taxon>Eukaryota</taxon>
        <taxon>Fungi</taxon>
        <taxon>Dikarya</taxon>
        <taxon>Basidiomycota</taxon>
        <taxon>Agaricomycotina</taxon>
        <taxon>Agaricomycetes</taxon>
        <taxon>Agaricomycetidae</taxon>
        <taxon>Boletales</taxon>
        <taxon>Sclerodermatineae</taxon>
        <taxon>Sclerodermataceae</taxon>
        <taxon>Scleroderma</taxon>
    </lineage>
</organism>
<dbReference type="Pfam" id="PF00790">
    <property type="entry name" value="VHS"/>
    <property type="match status" value="1"/>
</dbReference>
<evidence type="ECO:0000256" key="6">
    <source>
        <dbReference type="SAM" id="MobiDB-lite"/>
    </source>
</evidence>
<keyword evidence="2" id="KW-0813">Transport</keyword>
<evidence type="ECO:0000259" key="7">
    <source>
        <dbReference type="PROSITE" id="PS50179"/>
    </source>
</evidence>
<dbReference type="GO" id="GO:0006896">
    <property type="term" value="P:Golgi to vacuole transport"/>
    <property type="evidence" value="ECO:0007669"/>
    <property type="project" value="TreeGrafter"/>
</dbReference>
<evidence type="ECO:0000259" key="8">
    <source>
        <dbReference type="PROSITE" id="PS50909"/>
    </source>
</evidence>
<dbReference type="OrthoDB" id="2018246at2759"/>
<name>A0A0C3D2C7_9AGAM</name>
<dbReference type="GO" id="GO:0005802">
    <property type="term" value="C:trans-Golgi network"/>
    <property type="evidence" value="ECO:0007669"/>
    <property type="project" value="TreeGrafter"/>
</dbReference>
<feature type="region of interest" description="Disordered" evidence="6">
    <location>
        <begin position="361"/>
        <end position="510"/>
    </location>
</feature>
<dbReference type="GO" id="GO:0006895">
    <property type="term" value="P:Golgi to endosome transport"/>
    <property type="evidence" value="ECO:0007669"/>
    <property type="project" value="UniProtKB-ARBA"/>
</dbReference>
<comment type="function">
    <text evidence="5">May play a role in the regulation of membrane traffic through the trans-Golgi network.</text>
</comment>
<reference evidence="9 10" key="1">
    <citation type="submission" date="2014-04" db="EMBL/GenBank/DDBJ databases">
        <authorList>
            <consortium name="DOE Joint Genome Institute"/>
            <person name="Kuo A."/>
            <person name="Kohler A."/>
            <person name="Nagy L.G."/>
            <person name="Floudas D."/>
            <person name="Copeland A."/>
            <person name="Barry K.W."/>
            <person name="Cichocki N."/>
            <person name="Veneault-Fourrey C."/>
            <person name="LaButti K."/>
            <person name="Lindquist E.A."/>
            <person name="Lipzen A."/>
            <person name="Lundell T."/>
            <person name="Morin E."/>
            <person name="Murat C."/>
            <person name="Sun H."/>
            <person name="Tunlid A."/>
            <person name="Henrissat B."/>
            <person name="Grigoriev I.V."/>
            <person name="Hibbett D.S."/>
            <person name="Martin F."/>
            <person name="Nordberg H.P."/>
            <person name="Cantor M.N."/>
            <person name="Hua S.X."/>
        </authorList>
    </citation>
    <scope>NUCLEOTIDE SEQUENCE [LARGE SCALE GENOMIC DNA]</scope>
    <source>
        <strain evidence="9 10">Foug A</strain>
    </source>
</reference>
<evidence type="ECO:0000256" key="5">
    <source>
        <dbReference type="ARBA" id="ARBA00053552"/>
    </source>
</evidence>
<dbReference type="STRING" id="1036808.A0A0C3D2C7"/>
<gene>
    <name evidence="9" type="ORF">SCLCIDRAFT_1221480</name>
</gene>
<evidence type="ECO:0000256" key="3">
    <source>
        <dbReference type="ARBA" id="ARBA00022927"/>
    </source>
</evidence>
<evidence type="ECO:0000313" key="9">
    <source>
        <dbReference type="EMBL" id="KIM54975.1"/>
    </source>
</evidence>
<dbReference type="InterPro" id="IPR052653">
    <property type="entry name" value="ARF-binding"/>
</dbReference>
<dbReference type="CDD" id="cd14235">
    <property type="entry name" value="GAT_GGA_fungi"/>
    <property type="match status" value="1"/>
</dbReference>
<feature type="domain" description="GAT" evidence="8">
    <location>
        <begin position="183"/>
        <end position="313"/>
    </location>
</feature>
<dbReference type="GO" id="GO:0043328">
    <property type="term" value="P:protein transport to vacuole involved in ubiquitin-dependent protein catabolic process via the multivesicular body sorting pathway"/>
    <property type="evidence" value="ECO:0007669"/>
    <property type="project" value="TreeGrafter"/>
</dbReference>
<evidence type="ECO:0000256" key="2">
    <source>
        <dbReference type="ARBA" id="ARBA00022448"/>
    </source>
</evidence>
<keyword evidence="4" id="KW-0333">Golgi apparatus</keyword>
<evidence type="ECO:0000256" key="1">
    <source>
        <dbReference type="ARBA" id="ARBA00004601"/>
    </source>
</evidence>
<comment type="subcellular location">
    <subcellularLocation>
        <location evidence="1">Golgi apparatus</location>
        <location evidence="1">trans-Golgi network</location>
    </subcellularLocation>
</comment>
<dbReference type="InterPro" id="IPR008942">
    <property type="entry name" value="ENTH_VHS"/>
</dbReference>
<keyword evidence="10" id="KW-1185">Reference proteome</keyword>
<feature type="compositionally biased region" description="Polar residues" evidence="6">
    <location>
        <begin position="374"/>
        <end position="398"/>
    </location>
</feature>
<dbReference type="InterPro" id="IPR002014">
    <property type="entry name" value="VHS_dom"/>
</dbReference>
<dbReference type="GO" id="GO:0043130">
    <property type="term" value="F:ubiquitin binding"/>
    <property type="evidence" value="ECO:0007669"/>
    <property type="project" value="InterPro"/>
</dbReference>
<dbReference type="PANTHER" id="PTHR47180">
    <property type="entry name" value="ADP-RIBOSYLATION FACTOR-BINDING PROTEIN GGA1-RELATED"/>
    <property type="match status" value="1"/>
</dbReference>
<dbReference type="FunFam" id="1.25.40.90:FF:000008">
    <property type="entry name" value="VHS domain protein"/>
    <property type="match status" value="1"/>
</dbReference>
<dbReference type="InterPro" id="IPR004152">
    <property type="entry name" value="GAT_dom"/>
</dbReference>
<accession>A0A0C3D2C7</accession>
<dbReference type="GO" id="GO:0035091">
    <property type="term" value="F:phosphatidylinositol binding"/>
    <property type="evidence" value="ECO:0007669"/>
    <property type="project" value="InterPro"/>
</dbReference>
<feature type="compositionally biased region" description="Polar residues" evidence="6">
    <location>
        <begin position="446"/>
        <end position="479"/>
    </location>
</feature>
<evidence type="ECO:0000313" key="10">
    <source>
        <dbReference type="Proteomes" id="UP000053989"/>
    </source>
</evidence>
<proteinExistence type="predicted"/>
<dbReference type="SUPFAM" id="SSF48464">
    <property type="entry name" value="ENTH/VHS domain"/>
    <property type="match status" value="1"/>
</dbReference>
<dbReference type="PROSITE" id="PS50909">
    <property type="entry name" value="GAT"/>
    <property type="match status" value="1"/>
</dbReference>
<dbReference type="SUPFAM" id="SSF89009">
    <property type="entry name" value="GAT-like domain"/>
    <property type="match status" value="1"/>
</dbReference>
<dbReference type="InterPro" id="IPR038425">
    <property type="entry name" value="GAT_sf"/>
</dbReference>
<dbReference type="PANTHER" id="PTHR47180:SF1">
    <property type="entry name" value="ADP-RIBOSYLATION FACTOR-BINDING PROTEIN GGA1-RELATED"/>
    <property type="match status" value="1"/>
</dbReference>
<dbReference type="EMBL" id="KN822143">
    <property type="protein sequence ID" value="KIM54975.1"/>
    <property type="molecule type" value="Genomic_DNA"/>
</dbReference>
<dbReference type="HOGENOM" id="CLU_017092_1_0_1"/>
<dbReference type="FunCoup" id="A0A0C3D2C7">
    <property type="interactions" value="139"/>
</dbReference>
<feature type="compositionally biased region" description="Low complexity" evidence="6">
    <location>
        <begin position="431"/>
        <end position="445"/>
    </location>
</feature>
<dbReference type="Gene3D" id="1.20.58.160">
    <property type="match status" value="1"/>
</dbReference>
<dbReference type="Proteomes" id="UP000053989">
    <property type="component" value="Unassembled WGS sequence"/>
</dbReference>
<evidence type="ECO:0000256" key="4">
    <source>
        <dbReference type="ARBA" id="ARBA00023034"/>
    </source>
</evidence>
<dbReference type="SMART" id="SM00288">
    <property type="entry name" value="VHS"/>
    <property type="match status" value="1"/>
</dbReference>
<dbReference type="Gene3D" id="1.25.40.90">
    <property type="match status" value="1"/>
</dbReference>
<sequence>MLGSSASPWFRASRLEILITNACDPSVHEPNYAQYIEIAEYINSKKANTPREAAMLTARLANHRNPHIALLALSLLDTLIQSCGYAFHLQIATKDFLNELVRRFPERPPPFPGPVMSRILELIHGWKEGICTESRWKEDLGNIRDMHRLLTFKGYRFRDLPRRNMSEPTMTLKSAEELENEDREAQSAKLQELIRRGTPRDLVTAQELMKSLAGANPDAKPDYRAQSLADLAKLQSKVVLLNEMLDNVDAERSEKFAKGDAYDQVATILKSARPQLQKWVSDAESDDPESLSAFLEANDQINTVVARFEAFQQGDLAAVASIPTTVGSTSTDNTGLSLIDLDDGPSNAVTGNSADDLTSLFGSSVSAPAPTQPPVNNATRPTISSPFPSSQRQGQQFGSIMLPGTPTPTSSPSNGSAGAKATGPSAGNMGGSSSPPVGMGMSSMMRTQSPVQHPNPGMSASQFMSIVRPNPQSQSSLVGQQHPIHPPQSQPQQSGSTQNRDPFADLVGLF</sequence>
<reference evidence="10" key="2">
    <citation type="submission" date="2015-01" db="EMBL/GenBank/DDBJ databases">
        <title>Evolutionary Origins and Diversification of the Mycorrhizal Mutualists.</title>
        <authorList>
            <consortium name="DOE Joint Genome Institute"/>
            <consortium name="Mycorrhizal Genomics Consortium"/>
            <person name="Kohler A."/>
            <person name="Kuo A."/>
            <person name="Nagy L.G."/>
            <person name="Floudas D."/>
            <person name="Copeland A."/>
            <person name="Barry K.W."/>
            <person name="Cichocki N."/>
            <person name="Veneault-Fourrey C."/>
            <person name="LaButti K."/>
            <person name="Lindquist E.A."/>
            <person name="Lipzen A."/>
            <person name="Lundell T."/>
            <person name="Morin E."/>
            <person name="Murat C."/>
            <person name="Riley R."/>
            <person name="Ohm R."/>
            <person name="Sun H."/>
            <person name="Tunlid A."/>
            <person name="Henrissat B."/>
            <person name="Grigoriev I.V."/>
            <person name="Hibbett D.S."/>
            <person name="Martin F."/>
        </authorList>
    </citation>
    <scope>NUCLEOTIDE SEQUENCE [LARGE SCALE GENOMIC DNA]</scope>
    <source>
        <strain evidence="10">Foug A</strain>
    </source>
</reference>
<evidence type="ECO:0008006" key="11">
    <source>
        <dbReference type="Google" id="ProtNLM"/>
    </source>
</evidence>